<dbReference type="PANTHER" id="PTHR11695">
    <property type="entry name" value="ALCOHOL DEHYDROGENASE RELATED"/>
    <property type="match status" value="1"/>
</dbReference>
<dbReference type="Gene3D" id="3.40.50.720">
    <property type="entry name" value="NAD(P)-binding Rossmann-like Domain"/>
    <property type="match status" value="1"/>
</dbReference>
<protein>
    <submittedName>
        <fullName evidence="2">NADPH:quinone reductase</fullName>
    </submittedName>
</protein>
<dbReference type="OrthoDB" id="3175656at2"/>
<proteinExistence type="predicted"/>
<accession>A0A511YT79</accession>
<dbReference type="AlphaFoldDB" id="A0A511YT79"/>
<keyword evidence="3" id="KW-1185">Reference proteome</keyword>
<dbReference type="SMART" id="SM00829">
    <property type="entry name" value="PKS_ER"/>
    <property type="match status" value="1"/>
</dbReference>
<dbReference type="PANTHER" id="PTHR11695:SF294">
    <property type="entry name" value="RETICULON-4-INTERACTING PROTEIN 1, MITOCHONDRIAL"/>
    <property type="match status" value="1"/>
</dbReference>
<sequence length="326" mass="33308">MAAVVQDRYGPPAQVLRVAQVAVPTPGPDEVLVRVRAVGLNPADLFLVTGRPAMLRAMTGLRRPRRGGRGQDVAGVVEAVGSAVTSVRPGDEVFGQGGMQGASGTLAELAVVPESGLAPKPAALTFAEAAGLPMAGLAARQGLRVAGVGTGTRLLVNGASGGVGHLAVQLAVGLGAEVTGVCSGRNAEMVRGLGAVRVIDHEAEDFTADGEYDVILDNVLNRRLRDVRRVLAPRGVLLLNSGNGGRVLGPLPRMAQGSLASLVSRQTIRAFTSGPATRELVHLADLANAGEIRVVVEGTYPLADAARALERVATGHVAGKVVVTVP</sequence>
<dbReference type="InterPro" id="IPR011032">
    <property type="entry name" value="GroES-like_sf"/>
</dbReference>
<dbReference type="InterPro" id="IPR013154">
    <property type="entry name" value="ADH-like_N"/>
</dbReference>
<feature type="domain" description="Enoyl reductase (ER)" evidence="1">
    <location>
        <begin position="13"/>
        <end position="323"/>
    </location>
</feature>
<dbReference type="Proteomes" id="UP000321484">
    <property type="component" value="Unassembled WGS sequence"/>
</dbReference>
<gene>
    <name evidence="2" type="ORF">AFE02nite_01370</name>
</gene>
<dbReference type="CDD" id="cd08267">
    <property type="entry name" value="MDR1"/>
    <property type="match status" value="1"/>
</dbReference>
<dbReference type="InterPro" id="IPR050700">
    <property type="entry name" value="YIM1/Zinc_Alcohol_DH_Fams"/>
</dbReference>
<dbReference type="InterPro" id="IPR020843">
    <property type="entry name" value="ER"/>
</dbReference>
<dbReference type="InterPro" id="IPR036291">
    <property type="entry name" value="NAD(P)-bd_dom_sf"/>
</dbReference>
<dbReference type="SUPFAM" id="SSF51735">
    <property type="entry name" value="NAD(P)-binding Rossmann-fold domains"/>
    <property type="match status" value="1"/>
</dbReference>
<dbReference type="EMBL" id="BJYK01000001">
    <property type="protein sequence ID" value="GEN78403.1"/>
    <property type="molecule type" value="Genomic_DNA"/>
</dbReference>
<evidence type="ECO:0000259" key="1">
    <source>
        <dbReference type="SMART" id="SM00829"/>
    </source>
</evidence>
<dbReference type="Pfam" id="PF08240">
    <property type="entry name" value="ADH_N"/>
    <property type="match status" value="1"/>
</dbReference>
<evidence type="ECO:0000313" key="3">
    <source>
        <dbReference type="Proteomes" id="UP000321484"/>
    </source>
</evidence>
<dbReference type="SUPFAM" id="SSF50129">
    <property type="entry name" value="GroES-like"/>
    <property type="match status" value="1"/>
</dbReference>
<organism evidence="2 3">
    <name type="scientific">Actinotalea fermentans</name>
    <dbReference type="NCBI Taxonomy" id="43671"/>
    <lineage>
        <taxon>Bacteria</taxon>
        <taxon>Bacillati</taxon>
        <taxon>Actinomycetota</taxon>
        <taxon>Actinomycetes</taxon>
        <taxon>Micrococcales</taxon>
        <taxon>Cellulomonadaceae</taxon>
        <taxon>Actinotalea</taxon>
    </lineage>
</organism>
<comment type="caution">
    <text evidence="2">The sequence shown here is derived from an EMBL/GenBank/DDBJ whole genome shotgun (WGS) entry which is preliminary data.</text>
</comment>
<reference evidence="2 3" key="1">
    <citation type="submission" date="2019-07" db="EMBL/GenBank/DDBJ databases">
        <title>Whole genome shotgun sequence of Actinotalea fermentans NBRC 105374.</title>
        <authorList>
            <person name="Hosoyama A."/>
            <person name="Uohara A."/>
            <person name="Ohji S."/>
            <person name="Ichikawa N."/>
        </authorList>
    </citation>
    <scope>NUCLEOTIDE SEQUENCE [LARGE SCALE GENOMIC DNA]</scope>
    <source>
        <strain evidence="2 3">NBRC 105374</strain>
    </source>
</reference>
<evidence type="ECO:0000313" key="2">
    <source>
        <dbReference type="EMBL" id="GEN78403.1"/>
    </source>
</evidence>
<dbReference type="Pfam" id="PF13602">
    <property type="entry name" value="ADH_zinc_N_2"/>
    <property type="match status" value="1"/>
</dbReference>
<dbReference type="GO" id="GO:0016491">
    <property type="term" value="F:oxidoreductase activity"/>
    <property type="evidence" value="ECO:0007669"/>
    <property type="project" value="InterPro"/>
</dbReference>
<name>A0A511YT79_9CELL</name>
<dbReference type="Gene3D" id="3.90.180.10">
    <property type="entry name" value="Medium-chain alcohol dehydrogenases, catalytic domain"/>
    <property type="match status" value="1"/>
</dbReference>